<dbReference type="Proteomes" id="UP001431784">
    <property type="component" value="Unassembled WGS sequence"/>
</dbReference>
<dbReference type="PANTHER" id="PTHR30427">
    <property type="entry name" value="TRANSCRIPTIONAL ACTIVATOR PROTEIN LYSR"/>
    <property type="match status" value="1"/>
</dbReference>
<dbReference type="SUPFAM" id="SSF46785">
    <property type="entry name" value="Winged helix' DNA-binding domain"/>
    <property type="match status" value="1"/>
</dbReference>
<evidence type="ECO:0000259" key="5">
    <source>
        <dbReference type="PROSITE" id="PS50931"/>
    </source>
</evidence>
<keyword evidence="7" id="KW-1185">Reference proteome</keyword>
<comment type="caution">
    <text evidence="6">The sequence shown here is derived from an EMBL/GenBank/DDBJ whole genome shotgun (WGS) entry which is preliminary data.</text>
</comment>
<dbReference type="InterPro" id="IPR000847">
    <property type="entry name" value="LysR_HTH_N"/>
</dbReference>
<protein>
    <submittedName>
        <fullName evidence="6">LysR substrate-binding domain-containing protein</fullName>
    </submittedName>
</protein>
<proteinExistence type="inferred from homology"/>
<dbReference type="Gene3D" id="1.10.10.10">
    <property type="entry name" value="Winged helix-like DNA-binding domain superfamily/Winged helix DNA-binding domain"/>
    <property type="match status" value="1"/>
</dbReference>
<dbReference type="InterPro" id="IPR036390">
    <property type="entry name" value="WH_DNA-bd_sf"/>
</dbReference>
<organism evidence="6 7">
    <name type="scientific">Roseinatronobacter alkalisoli</name>
    <dbReference type="NCBI Taxonomy" id="3028235"/>
    <lineage>
        <taxon>Bacteria</taxon>
        <taxon>Pseudomonadati</taxon>
        <taxon>Pseudomonadota</taxon>
        <taxon>Alphaproteobacteria</taxon>
        <taxon>Rhodobacterales</taxon>
        <taxon>Paracoccaceae</taxon>
        <taxon>Roseinatronobacter</taxon>
    </lineage>
</organism>
<keyword evidence="3" id="KW-0238">DNA-binding</keyword>
<dbReference type="InterPro" id="IPR036388">
    <property type="entry name" value="WH-like_DNA-bd_sf"/>
</dbReference>
<dbReference type="PROSITE" id="PS50931">
    <property type="entry name" value="HTH_LYSR"/>
    <property type="match status" value="1"/>
</dbReference>
<keyword evidence="2" id="KW-0805">Transcription regulation</keyword>
<feature type="domain" description="HTH lysR-type" evidence="5">
    <location>
        <begin position="5"/>
        <end position="62"/>
    </location>
</feature>
<dbReference type="Pfam" id="PF03466">
    <property type="entry name" value="LysR_substrate"/>
    <property type="match status" value="1"/>
</dbReference>
<dbReference type="EMBL" id="JAQZSM010000006">
    <property type="protein sequence ID" value="MDD7971122.1"/>
    <property type="molecule type" value="Genomic_DNA"/>
</dbReference>
<comment type="similarity">
    <text evidence="1">Belongs to the LysR transcriptional regulatory family.</text>
</comment>
<keyword evidence="4" id="KW-0804">Transcription</keyword>
<dbReference type="InterPro" id="IPR005119">
    <property type="entry name" value="LysR_subst-bd"/>
</dbReference>
<gene>
    <name evidence="6" type="ORF">PUT78_08415</name>
</gene>
<sequence length="302" mass="34348">MSGQISPRQLEAFHAVVEHGTMTRASQQLNISQPAVSRLLADLAHDLGFALFDRRDGRLVPTQEARFLLPDIRRVLDLLDRISETSRDITQRKAGDLRIACLPGFAISHLPRVVADFLKDRPGVTVTLEPDRPERILEWMVGEQFDFGITDGFDGHPAVEREEIRVRTVCIFPQDSPLARQDVIRPRDLVDQKLIHTRRDSPFFRLLNEAFLADGQSITTFVEARQFTTACEFVAQGVGVSVVSELDAVKYRGQGVEYRPFRPAVPHRLSLVRPIHKQPSMITLEFMECFAESLHPFRQQDE</sequence>
<evidence type="ECO:0000256" key="3">
    <source>
        <dbReference type="ARBA" id="ARBA00023125"/>
    </source>
</evidence>
<evidence type="ECO:0000313" key="7">
    <source>
        <dbReference type="Proteomes" id="UP001431784"/>
    </source>
</evidence>
<dbReference type="RefSeq" id="WP_274351811.1">
    <property type="nucleotide sequence ID" value="NZ_JAQZSM010000006.1"/>
</dbReference>
<evidence type="ECO:0000256" key="2">
    <source>
        <dbReference type="ARBA" id="ARBA00023015"/>
    </source>
</evidence>
<dbReference type="PANTHER" id="PTHR30427:SF1">
    <property type="entry name" value="TRANSCRIPTIONAL ACTIVATOR PROTEIN LYSR"/>
    <property type="match status" value="1"/>
</dbReference>
<evidence type="ECO:0000256" key="4">
    <source>
        <dbReference type="ARBA" id="ARBA00023163"/>
    </source>
</evidence>
<dbReference type="SUPFAM" id="SSF53850">
    <property type="entry name" value="Periplasmic binding protein-like II"/>
    <property type="match status" value="1"/>
</dbReference>
<evidence type="ECO:0000256" key="1">
    <source>
        <dbReference type="ARBA" id="ARBA00009437"/>
    </source>
</evidence>
<evidence type="ECO:0000313" key="6">
    <source>
        <dbReference type="EMBL" id="MDD7971122.1"/>
    </source>
</evidence>
<dbReference type="Gene3D" id="3.40.190.290">
    <property type="match status" value="1"/>
</dbReference>
<dbReference type="Pfam" id="PF00126">
    <property type="entry name" value="HTH_1"/>
    <property type="match status" value="1"/>
</dbReference>
<accession>A0ABT5T7M9</accession>
<reference evidence="6" key="1">
    <citation type="submission" date="2023-02" db="EMBL/GenBank/DDBJ databases">
        <title>Description of Roseinatronobacter alkalisoli sp. nov., an alkaliphilic bacerium isolated from soda soil.</title>
        <authorList>
            <person name="Wei W."/>
        </authorList>
    </citation>
    <scope>NUCLEOTIDE SEQUENCE</scope>
    <source>
        <strain evidence="6">HJB301</strain>
    </source>
</reference>
<dbReference type="PRINTS" id="PR00039">
    <property type="entry name" value="HTHLYSR"/>
</dbReference>
<name>A0ABT5T7M9_9RHOB</name>